<dbReference type="PANTHER" id="PTHR47245">
    <property type="entry name" value="PEPTIDYLPROLYL ISOMERASE"/>
    <property type="match status" value="1"/>
</dbReference>
<keyword evidence="7 11" id="KW-0472">Membrane</keyword>
<evidence type="ECO:0000256" key="7">
    <source>
        <dbReference type="ARBA" id="ARBA00023136"/>
    </source>
</evidence>
<comment type="subcellular location">
    <subcellularLocation>
        <location evidence="2 11">Cell membrane</location>
        <topology evidence="2 11">Lipid-anchor</topology>
    </subcellularLocation>
</comment>
<dbReference type="InterPro" id="IPR023059">
    <property type="entry name" value="Foldase_PrsA"/>
</dbReference>
<dbReference type="HAMAP" id="MF_01145">
    <property type="entry name" value="Foldase_PrsA"/>
    <property type="match status" value="1"/>
</dbReference>
<feature type="signal peptide" evidence="12">
    <location>
        <begin position="1"/>
        <end position="30"/>
    </location>
</feature>
<comment type="catalytic activity">
    <reaction evidence="1 11">
        <text>[protein]-peptidylproline (omega=180) = [protein]-peptidylproline (omega=0)</text>
        <dbReference type="Rhea" id="RHEA:16237"/>
        <dbReference type="Rhea" id="RHEA-COMP:10747"/>
        <dbReference type="Rhea" id="RHEA-COMP:10748"/>
        <dbReference type="ChEBI" id="CHEBI:83833"/>
        <dbReference type="ChEBI" id="CHEBI:83834"/>
        <dbReference type="EC" id="5.2.1.8"/>
    </reaction>
</comment>
<sequence length="304" mass="33990">MYLRNGRVLMNKKKWAVGAAGILMSLSLVACGQNDKTVVTTNGGKITQEQYYNKMKQTQQGKQELQQMILNKVLEHKYGDKVKKSEVNNQLKQYKSQYGSEFSAMLQQQGMTESQLKGSIRDNLLLKQAVLAKTSFTDKDLQKQFKSYEPKVTVKAITVKDKDTTQTVISELQNGKKFDTLAKKYSTDDTTKNKGGLLPPFDNTSTSVDSKVKKAAFSLKNGQYTTEPVKTDAGYEVIEMVKHPSKGSWKDHKSELKDQLATSRMNNSTTLHNVVSKVLKDGDVHIEDKSLSNILSGYVDAPKS</sequence>
<keyword evidence="5 11" id="KW-0732">Signal</keyword>
<dbReference type="InterPro" id="IPR046357">
    <property type="entry name" value="PPIase_dom_sf"/>
</dbReference>
<gene>
    <name evidence="11 14" type="primary">prsA</name>
    <name evidence="14" type="ordered locus">LSA_06020</name>
</gene>
<dbReference type="PROSITE" id="PS50198">
    <property type="entry name" value="PPIC_PPIASE_2"/>
    <property type="match status" value="1"/>
</dbReference>
<evidence type="ECO:0000313" key="14">
    <source>
        <dbReference type="EMBL" id="AEN99026.1"/>
    </source>
</evidence>
<dbReference type="KEGG" id="lsn:LSA_06020"/>
<evidence type="ECO:0000256" key="1">
    <source>
        <dbReference type="ARBA" id="ARBA00000971"/>
    </source>
</evidence>
<dbReference type="eggNOG" id="COG0760">
    <property type="taxonomic scope" value="Bacteria"/>
</dbReference>
<dbReference type="HOGENOM" id="CLU_034646_6_1_9"/>
<proteinExistence type="inferred from homology"/>
<dbReference type="PANTHER" id="PTHR47245:SF1">
    <property type="entry name" value="FOLDASE PROTEIN PRSA"/>
    <property type="match status" value="1"/>
</dbReference>
<dbReference type="Gene3D" id="3.10.50.40">
    <property type="match status" value="1"/>
</dbReference>
<organism evidence="14 15">
    <name type="scientific">Fructilactobacillus sanfranciscensis (strain TMW 1.1304)</name>
    <name type="common">Lactobacillus sanfranciscensis</name>
    <dbReference type="NCBI Taxonomy" id="714313"/>
    <lineage>
        <taxon>Bacteria</taxon>
        <taxon>Bacillati</taxon>
        <taxon>Bacillota</taxon>
        <taxon>Bacilli</taxon>
        <taxon>Lactobacillales</taxon>
        <taxon>Lactobacillaceae</taxon>
        <taxon>Fructilactobacillus</taxon>
    </lineage>
</organism>
<evidence type="ECO:0000256" key="8">
    <source>
        <dbReference type="ARBA" id="ARBA00023139"/>
    </source>
</evidence>
<keyword evidence="8 11" id="KW-0564">Palmitate</keyword>
<feature type="domain" description="PpiC" evidence="13">
    <location>
        <begin position="149"/>
        <end position="242"/>
    </location>
</feature>
<dbReference type="SUPFAM" id="SSF54534">
    <property type="entry name" value="FKBP-like"/>
    <property type="match status" value="1"/>
</dbReference>
<dbReference type="NCBIfam" id="NF003356">
    <property type="entry name" value="PRK04405.1"/>
    <property type="match status" value="1"/>
</dbReference>
<accession>G2KW50</accession>
<feature type="chain" id="PRO_5038870863" description="Foldase protein PrsA" evidence="12">
    <location>
        <begin position="31"/>
        <end position="304"/>
    </location>
</feature>
<evidence type="ECO:0000256" key="2">
    <source>
        <dbReference type="ARBA" id="ARBA00004193"/>
    </source>
</evidence>
<evidence type="ECO:0000256" key="4">
    <source>
        <dbReference type="ARBA" id="ARBA00022475"/>
    </source>
</evidence>
<dbReference type="EC" id="5.2.1.8" evidence="11"/>
<dbReference type="AlphaFoldDB" id="G2KW50"/>
<dbReference type="PROSITE" id="PS51257">
    <property type="entry name" value="PROKAR_LIPOPROTEIN"/>
    <property type="match status" value="1"/>
</dbReference>
<protein>
    <recommendedName>
        <fullName evidence="11">Foldase protein PrsA</fullName>
        <ecNumber evidence="11">5.2.1.8</ecNumber>
    </recommendedName>
</protein>
<evidence type="ECO:0000256" key="5">
    <source>
        <dbReference type="ARBA" id="ARBA00022729"/>
    </source>
</evidence>
<keyword evidence="4 11" id="KW-1003">Cell membrane</keyword>
<evidence type="ECO:0000256" key="6">
    <source>
        <dbReference type="ARBA" id="ARBA00023110"/>
    </source>
</evidence>
<dbReference type="Proteomes" id="UP000001285">
    <property type="component" value="Chromosome"/>
</dbReference>
<name>G2KW50_FRUST</name>
<dbReference type="EMBL" id="CP002461">
    <property type="protein sequence ID" value="AEN99026.1"/>
    <property type="molecule type" value="Genomic_DNA"/>
</dbReference>
<keyword evidence="15" id="KW-1185">Reference proteome</keyword>
<evidence type="ECO:0000259" key="13">
    <source>
        <dbReference type="PROSITE" id="PS50198"/>
    </source>
</evidence>
<dbReference type="Pfam" id="PF00639">
    <property type="entry name" value="Rotamase"/>
    <property type="match status" value="1"/>
</dbReference>
<evidence type="ECO:0000256" key="9">
    <source>
        <dbReference type="ARBA" id="ARBA00023235"/>
    </source>
</evidence>
<dbReference type="InterPro" id="IPR027304">
    <property type="entry name" value="Trigger_fact/SurA_dom_sf"/>
</dbReference>
<comment type="similarity">
    <text evidence="3 11">Belongs to the PrsA family.</text>
</comment>
<comment type="function">
    <text evidence="11">Plays a major role in protein secretion by helping the post-translocational extracellular folding of several secreted proteins.</text>
</comment>
<keyword evidence="6 11" id="KW-0697">Rotamase</keyword>
<reference evidence="14 15" key="1">
    <citation type="journal article" date="2011" name="Microb. Cell Fact.">
        <title>Genomic analysis reveals Lactobacillus sanfranciscensis as stable element in traditional sourdoughs.</title>
        <authorList>
            <person name="Vogel R.F."/>
            <person name="Pavlovic M."/>
            <person name="Ehrmann M.A."/>
            <person name="Wiezer A."/>
            <person name="Liesegang H."/>
            <person name="Offschanka S."/>
            <person name="Voget S."/>
            <person name="Angelov A."/>
            <person name="Bocker G."/>
            <person name="Liebl W."/>
        </authorList>
    </citation>
    <scope>NUCLEOTIDE SEQUENCE [LARGE SCALE GENOMIC DNA]</scope>
    <source>
        <strain evidence="14 15">TMW 1.1304</strain>
    </source>
</reference>
<dbReference type="InterPro" id="IPR050245">
    <property type="entry name" value="PrsA_foldase"/>
</dbReference>
<dbReference type="GO" id="GO:0005886">
    <property type="term" value="C:plasma membrane"/>
    <property type="evidence" value="ECO:0007669"/>
    <property type="project" value="UniProtKB-SubCell"/>
</dbReference>
<evidence type="ECO:0000313" key="15">
    <source>
        <dbReference type="Proteomes" id="UP000001285"/>
    </source>
</evidence>
<dbReference type="GO" id="GO:0006457">
    <property type="term" value="P:protein folding"/>
    <property type="evidence" value="ECO:0007669"/>
    <property type="project" value="UniProtKB-UniRule"/>
</dbReference>
<dbReference type="STRING" id="714313.LSA_06020"/>
<evidence type="ECO:0000256" key="10">
    <source>
        <dbReference type="ARBA" id="ARBA00023288"/>
    </source>
</evidence>
<keyword evidence="10 11" id="KW-0449">Lipoprotein</keyword>
<dbReference type="InterPro" id="IPR000297">
    <property type="entry name" value="PPIase_PpiC"/>
</dbReference>
<keyword evidence="9 11" id="KW-0413">Isomerase</keyword>
<dbReference type="SUPFAM" id="SSF109998">
    <property type="entry name" value="Triger factor/SurA peptide-binding domain-like"/>
    <property type="match status" value="1"/>
</dbReference>
<evidence type="ECO:0000256" key="12">
    <source>
        <dbReference type="SAM" id="SignalP"/>
    </source>
</evidence>
<evidence type="ECO:0000256" key="3">
    <source>
        <dbReference type="ARBA" id="ARBA00006071"/>
    </source>
</evidence>
<dbReference type="GO" id="GO:0003755">
    <property type="term" value="F:peptidyl-prolyl cis-trans isomerase activity"/>
    <property type="evidence" value="ECO:0007669"/>
    <property type="project" value="UniProtKB-UniRule"/>
</dbReference>
<evidence type="ECO:0000256" key="11">
    <source>
        <dbReference type="HAMAP-Rule" id="MF_01145"/>
    </source>
</evidence>